<dbReference type="NCBIfam" id="TIGR00797">
    <property type="entry name" value="matE"/>
    <property type="match status" value="1"/>
</dbReference>
<comment type="similarity">
    <text evidence="1">Belongs to the multi antimicrobial extrusion (MATE) (TC 2.A.66.1) family.</text>
</comment>
<accession>A0A2N9F6P5</accession>
<feature type="transmembrane region" description="Helical" evidence="2">
    <location>
        <begin position="154"/>
        <end position="181"/>
    </location>
</feature>
<gene>
    <name evidence="3" type="ORF">FSB_LOCUS10336</name>
</gene>
<feature type="transmembrane region" description="Helical" evidence="2">
    <location>
        <begin position="70"/>
        <end position="90"/>
    </location>
</feature>
<proteinExistence type="inferred from homology"/>
<evidence type="ECO:0000256" key="2">
    <source>
        <dbReference type="SAM" id="Phobius"/>
    </source>
</evidence>
<keyword evidence="2" id="KW-0812">Transmembrane</keyword>
<sequence length="295" mass="31933">MVILTGLPLLIHFGIAYALVHWTALSFVGAPIAASITLWLSVLMMALYVTCAKKFKLTWEGFSLESFQYILTNLKLALPSAAMVCLEYWAFEILVLLAGLLQDSVTTTSLIAMCVNTEAICYMLAYGLSAAASTRVSNELGAGHPNRAKNAMAVSLKLSLLLGVTLVLVITFGHNIWAGFFSDSSTIIAEFASMTPLLAISIFIDSVQGVISGVARGCGWQHLAVYANLATFYIIGVPIACVLGFKTKLQAKGLWIGLICGLSCQAVTLFIITMRTKWDKLHLREDDNKENPVSV</sequence>
<dbReference type="GO" id="GO:0016020">
    <property type="term" value="C:membrane"/>
    <property type="evidence" value="ECO:0007669"/>
    <property type="project" value="InterPro"/>
</dbReference>
<feature type="transmembrane region" description="Helical" evidence="2">
    <location>
        <begin position="110"/>
        <end position="133"/>
    </location>
</feature>
<dbReference type="Pfam" id="PF01554">
    <property type="entry name" value="MatE"/>
    <property type="match status" value="1"/>
</dbReference>
<dbReference type="PANTHER" id="PTHR11206">
    <property type="entry name" value="MULTIDRUG RESISTANCE PROTEIN"/>
    <property type="match status" value="1"/>
</dbReference>
<evidence type="ECO:0008006" key="4">
    <source>
        <dbReference type="Google" id="ProtNLM"/>
    </source>
</evidence>
<keyword evidence="2" id="KW-0472">Membrane</keyword>
<dbReference type="AlphaFoldDB" id="A0A2N9F6P5"/>
<dbReference type="GO" id="GO:0042910">
    <property type="term" value="F:xenobiotic transmembrane transporter activity"/>
    <property type="evidence" value="ECO:0007669"/>
    <property type="project" value="InterPro"/>
</dbReference>
<organism evidence="3">
    <name type="scientific">Fagus sylvatica</name>
    <name type="common">Beechnut</name>
    <dbReference type="NCBI Taxonomy" id="28930"/>
    <lineage>
        <taxon>Eukaryota</taxon>
        <taxon>Viridiplantae</taxon>
        <taxon>Streptophyta</taxon>
        <taxon>Embryophyta</taxon>
        <taxon>Tracheophyta</taxon>
        <taxon>Spermatophyta</taxon>
        <taxon>Magnoliopsida</taxon>
        <taxon>eudicotyledons</taxon>
        <taxon>Gunneridae</taxon>
        <taxon>Pentapetalae</taxon>
        <taxon>rosids</taxon>
        <taxon>fabids</taxon>
        <taxon>Fagales</taxon>
        <taxon>Fagaceae</taxon>
        <taxon>Fagus</taxon>
    </lineage>
</organism>
<reference evidence="3" key="1">
    <citation type="submission" date="2018-02" db="EMBL/GenBank/DDBJ databases">
        <authorList>
            <person name="Cohen D.B."/>
            <person name="Kent A.D."/>
        </authorList>
    </citation>
    <scope>NUCLEOTIDE SEQUENCE</scope>
</reference>
<dbReference type="InterPro" id="IPR002528">
    <property type="entry name" value="MATE_fam"/>
</dbReference>
<feature type="transmembrane region" description="Helical" evidence="2">
    <location>
        <begin position="187"/>
        <end position="211"/>
    </location>
</feature>
<feature type="transmembrane region" description="Helical" evidence="2">
    <location>
        <begin position="223"/>
        <end position="247"/>
    </location>
</feature>
<evidence type="ECO:0000313" key="3">
    <source>
        <dbReference type="EMBL" id="SPC82454.1"/>
    </source>
</evidence>
<protein>
    <recommendedName>
        <fullName evidence="4">Polysaccharide biosynthesis protein C-terminal domain-containing protein</fullName>
    </recommendedName>
</protein>
<dbReference type="GO" id="GO:0015297">
    <property type="term" value="F:antiporter activity"/>
    <property type="evidence" value="ECO:0007669"/>
    <property type="project" value="InterPro"/>
</dbReference>
<feature type="transmembrane region" description="Helical" evidence="2">
    <location>
        <begin position="253"/>
        <end position="274"/>
    </location>
</feature>
<name>A0A2N9F6P5_FAGSY</name>
<evidence type="ECO:0000256" key="1">
    <source>
        <dbReference type="ARBA" id="ARBA00010199"/>
    </source>
</evidence>
<feature type="transmembrane region" description="Helical" evidence="2">
    <location>
        <begin position="28"/>
        <end position="49"/>
    </location>
</feature>
<dbReference type="EMBL" id="OIVN01000580">
    <property type="protein sequence ID" value="SPC82454.1"/>
    <property type="molecule type" value="Genomic_DNA"/>
</dbReference>
<keyword evidence="2" id="KW-1133">Transmembrane helix</keyword>